<dbReference type="AlphaFoldDB" id="A0A6J4P9Y0"/>
<proteinExistence type="predicted"/>
<feature type="compositionally biased region" description="Basic residues" evidence="1">
    <location>
        <begin position="323"/>
        <end position="332"/>
    </location>
</feature>
<feature type="compositionally biased region" description="Low complexity" evidence="1">
    <location>
        <begin position="268"/>
        <end position="277"/>
    </location>
</feature>
<feature type="non-terminal residue" evidence="2">
    <location>
        <position position="531"/>
    </location>
</feature>
<feature type="compositionally biased region" description="Low complexity" evidence="1">
    <location>
        <begin position="459"/>
        <end position="469"/>
    </location>
</feature>
<feature type="compositionally biased region" description="Basic residues" evidence="1">
    <location>
        <begin position="245"/>
        <end position="265"/>
    </location>
</feature>
<protein>
    <submittedName>
        <fullName evidence="2">Peptide chain release factor 3</fullName>
    </submittedName>
</protein>
<accession>A0A6J4P9Y0</accession>
<evidence type="ECO:0000256" key="1">
    <source>
        <dbReference type="SAM" id="MobiDB-lite"/>
    </source>
</evidence>
<feature type="compositionally biased region" description="Basic residues" evidence="1">
    <location>
        <begin position="88"/>
        <end position="109"/>
    </location>
</feature>
<feature type="compositionally biased region" description="Basic residues" evidence="1">
    <location>
        <begin position="209"/>
        <end position="225"/>
    </location>
</feature>
<feature type="compositionally biased region" description="Basic residues" evidence="1">
    <location>
        <begin position="358"/>
        <end position="378"/>
    </location>
</feature>
<feature type="compositionally biased region" description="Basic residues" evidence="1">
    <location>
        <begin position="429"/>
        <end position="443"/>
    </location>
</feature>
<feature type="compositionally biased region" description="Basic residues" evidence="1">
    <location>
        <begin position="174"/>
        <end position="197"/>
    </location>
</feature>
<feature type="non-terminal residue" evidence="2">
    <location>
        <position position="1"/>
    </location>
</feature>
<dbReference type="EMBL" id="CADCUS010000288">
    <property type="protein sequence ID" value="CAA9410301.1"/>
    <property type="molecule type" value="Genomic_DNA"/>
</dbReference>
<name>A0A6J4P9Y0_9PSEU</name>
<feature type="compositionally biased region" description="Basic residues" evidence="1">
    <location>
        <begin position="470"/>
        <end position="500"/>
    </location>
</feature>
<sequence>DQPVRRDHPGRPPPHLRRHLPPRRGQVDAHRGARPARVGDRRGGGGARQGRAQGRHVGLDGDGARPRHLHHLRGAAVLLPRPRDQPARHPRPRRLLRGHLPRARRRRRRGDAARRVQGPGGADAQAVRRLPQPRDPRPDLREQVGRARARGPGAARRGGADDRAGAHAGDLAGRHRGRPARGRRVRHGRAARLRAHGGRGDPRAGARPLPRRGGGRRAPLRRCRGGRAGAAARDRRPVRREALPRRHRHPRAVRRGPARHRRRPPAGRPRGPRAVAVRARRRHRHPAGAGRPAVRAGVQGAGGHGPQPPRPHRVPARLLGPLRARHGAHPRGQRPAVRHEVRPGRVRPAALDAGRGVPGRHRRAGQRGRAAPRRHPLRRAAGGVPAHPELRARALRGRPRRRRGQVQAVPQGHRPARLGGRHPGAAQRPARRPGPRARGRRAAAVRGGQRPDGRRVRLPRAAGAAALPGRTRHRRRRRPRARPRERHRGPHPHQRRRAARGVRQQVAAGDDPPQAPGRHHGAPARGHGPGL</sequence>
<feature type="compositionally biased region" description="Basic residues" evidence="1">
    <location>
        <begin position="393"/>
        <end position="404"/>
    </location>
</feature>
<feature type="compositionally biased region" description="Basic and acidic residues" evidence="1">
    <location>
        <begin position="25"/>
        <end position="43"/>
    </location>
</feature>
<feature type="compositionally biased region" description="Basic and acidic residues" evidence="1">
    <location>
        <begin position="132"/>
        <end position="145"/>
    </location>
</feature>
<reference evidence="2" key="1">
    <citation type="submission" date="2020-02" db="EMBL/GenBank/DDBJ databases">
        <authorList>
            <person name="Meier V. D."/>
        </authorList>
    </citation>
    <scope>NUCLEOTIDE SEQUENCE</scope>
    <source>
        <strain evidence="2">AVDCRST_MAG66</strain>
    </source>
</reference>
<feature type="region of interest" description="Disordered" evidence="1">
    <location>
        <begin position="1"/>
        <end position="531"/>
    </location>
</feature>
<feature type="compositionally biased region" description="Basic and acidic residues" evidence="1">
    <location>
        <begin position="1"/>
        <end position="10"/>
    </location>
</feature>
<evidence type="ECO:0000313" key="2">
    <source>
        <dbReference type="EMBL" id="CAA9410301.1"/>
    </source>
</evidence>
<gene>
    <name evidence="2" type="ORF">AVDCRST_MAG66-2005</name>
</gene>
<organism evidence="2">
    <name type="scientific">uncultured Pseudonocardia sp</name>
    <dbReference type="NCBI Taxonomy" id="211455"/>
    <lineage>
        <taxon>Bacteria</taxon>
        <taxon>Bacillati</taxon>
        <taxon>Actinomycetota</taxon>
        <taxon>Actinomycetes</taxon>
        <taxon>Pseudonocardiales</taxon>
        <taxon>Pseudonocardiaceae</taxon>
        <taxon>Pseudonocardia</taxon>
        <taxon>environmental samples</taxon>
    </lineage>
</organism>
<feature type="compositionally biased region" description="Low complexity" evidence="1">
    <location>
        <begin position="287"/>
        <end position="298"/>
    </location>
</feature>
<feature type="compositionally biased region" description="Basic and acidic residues" evidence="1">
    <location>
        <begin position="232"/>
        <end position="244"/>
    </location>
</feature>